<keyword evidence="1" id="KW-0968">Cytoplasmic vesicle</keyword>
<evidence type="ECO:0000259" key="2">
    <source>
        <dbReference type="Pfam" id="PF04811"/>
    </source>
</evidence>
<dbReference type="InterPro" id="IPR036174">
    <property type="entry name" value="Znf_Sec23_Sec24_sf"/>
</dbReference>
<dbReference type="Pfam" id="PF04811">
    <property type="entry name" value="Sec23_trunk"/>
    <property type="match status" value="2"/>
</dbReference>
<dbReference type="GO" id="GO:0005096">
    <property type="term" value="F:GTPase activator activity"/>
    <property type="evidence" value="ECO:0007669"/>
    <property type="project" value="TreeGrafter"/>
</dbReference>
<dbReference type="Gene3D" id="3.40.50.410">
    <property type="entry name" value="von Willebrand factor, type A domain"/>
    <property type="match status" value="2"/>
</dbReference>
<dbReference type="GO" id="GO:0030127">
    <property type="term" value="C:COPII vesicle coat"/>
    <property type="evidence" value="ECO:0007669"/>
    <property type="project" value="InterPro"/>
</dbReference>
<dbReference type="PANTHER" id="PTHR11141:SF22">
    <property type="entry name" value="PROTEIN TRANSPORT PROTEIN SEC23 G"/>
    <property type="match status" value="1"/>
</dbReference>
<keyword evidence="1" id="KW-0653">Protein transport</keyword>
<dbReference type="SUPFAM" id="SSF82919">
    <property type="entry name" value="Zn-finger domain of Sec23/24"/>
    <property type="match status" value="1"/>
</dbReference>
<dbReference type="SUPFAM" id="SSF53300">
    <property type="entry name" value="vWA-like"/>
    <property type="match status" value="1"/>
</dbReference>
<comment type="similarity">
    <text evidence="1">Belongs to the SEC23/SEC24 family. SEC23 subfamily.</text>
</comment>
<dbReference type="InterPro" id="IPR037364">
    <property type="entry name" value="Sec23"/>
</dbReference>
<dbReference type="GO" id="GO:0090110">
    <property type="term" value="P:COPII-coated vesicle cargo loading"/>
    <property type="evidence" value="ECO:0007669"/>
    <property type="project" value="TreeGrafter"/>
</dbReference>
<dbReference type="GO" id="GO:0005789">
    <property type="term" value="C:endoplasmic reticulum membrane"/>
    <property type="evidence" value="ECO:0007669"/>
    <property type="project" value="UniProtKB-SubCell"/>
</dbReference>
<dbReference type="GO" id="GO:0070971">
    <property type="term" value="C:endoplasmic reticulum exit site"/>
    <property type="evidence" value="ECO:0007669"/>
    <property type="project" value="TreeGrafter"/>
</dbReference>
<dbReference type="InterPro" id="IPR006896">
    <property type="entry name" value="Sec23/24_trunk_dom"/>
</dbReference>
<feature type="domain" description="Sec23/Sec24 trunk" evidence="2">
    <location>
        <begin position="189"/>
        <end position="249"/>
    </location>
</feature>
<dbReference type="Gene3D" id="2.30.30.380">
    <property type="entry name" value="Zn-finger domain of Sec23/24"/>
    <property type="match status" value="1"/>
</dbReference>
<keyword evidence="1" id="KW-0862">Zinc</keyword>
<reference evidence="3 4" key="1">
    <citation type="journal article" date="2020" name="Mol. Plant">
        <title>The Chromosome-Based Rubber Tree Genome Provides New Insights into Spurge Genome Evolution and Rubber Biosynthesis.</title>
        <authorList>
            <person name="Liu J."/>
            <person name="Shi C."/>
            <person name="Shi C.C."/>
            <person name="Li W."/>
            <person name="Zhang Q.J."/>
            <person name="Zhang Y."/>
            <person name="Li K."/>
            <person name="Lu H.F."/>
            <person name="Shi C."/>
            <person name="Zhu S.T."/>
            <person name="Xiao Z.Y."/>
            <person name="Nan H."/>
            <person name="Yue Y."/>
            <person name="Zhu X.G."/>
            <person name="Wu Y."/>
            <person name="Hong X.N."/>
            <person name="Fan G.Y."/>
            <person name="Tong Y."/>
            <person name="Zhang D."/>
            <person name="Mao C.L."/>
            <person name="Liu Y.L."/>
            <person name="Hao S.J."/>
            <person name="Liu W.Q."/>
            <person name="Lv M.Q."/>
            <person name="Zhang H.B."/>
            <person name="Liu Y."/>
            <person name="Hu-Tang G.R."/>
            <person name="Wang J.P."/>
            <person name="Wang J.H."/>
            <person name="Sun Y.H."/>
            <person name="Ni S.B."/>
            <person name="Chen W.B."/>
            <person name="Zhang X.C."/>
            <person name="Jiao Y.N."/>
            <person name="Eichler E.E."/>
            <person name="Li G.H."/>
            <person name="Liu X."/>
            <person name="Gao L.Z."/>
        </authorList>
    </citation>
    <scope>NUCLEOTIDE SEQUENCE [LARGE SCALE GENOMIC DNA]</scope>
    <source>
        <strain evidence="4">cv. GT1</strain>
        <tissue evidence="3">Leaf</tissue>
    </source>
</reference>
<keyword evidence="1" id="KW-0256">Endoplasmic reticulum</keyword>
<sequence length="251" mass="27435">MCTPLMLPILSYEPLICTRCGAVLNPYACVDFQSRIGAVPSAIRNFQYLIRANGLSSSNAFLSSMASLGTPRMAAGVGVDGKLMGIVPMFVFVVDACTAEEVLRAVKNELLLAIEQLPENALVALVAFDSMVRAYDLGFSECSWVVVFMIQQFLGVHRSKLQQLGENPFVLNQGFLLPISEYLSNAVRTHRDLIDGHAPYRRKSFGFYSQLSQRLSDASVVLDLFACSLDQVGAAELKATVERSDGFMMSG</sequence>
<keyword evidence="1" id="KW-0931">ER-Golgi transport</keyword>
<evidence type="ECO:0000313" key="3">
    <source>
        <dbReference type="EMBL" id="KAF2290199.1"/>
    </source>
</evidence>
<proteinExistence type="inferred from homology"/>
<name>A0A6A6KRX9_HEVBR</name>
<keyword evidence="1" id="KW-0472">Membrane</keyword>
<evidence type="ECO:0000256" key="1">
    <source>
        <dbReference type="RuleBase" id="RU365030"/>
    </source>
</evidence>
<dbReference type="GO" id="GO:0006886">
    <property type="term" value="P:intracellular protein transport"/>
    <property type="evidence" value="ECO:0007669"/>
    <property type="project" value="InterPro"/>
</dbReference>
<dbReference type="GO" id="GO:0008270">
    <property type="term" value="F:zinc ion binding"/>
    <property type="evidence" value="ECO:0007669"/>
    <property type="project" value="InterPro"/>
</dbReference>
<feature type="domain" description="Sec23/Sec24 trunk" evidence="2">
    <location>
        <begin position="88"/>
        <end position="182"/>
    </location>
</feature>
<organism evidence="3 4">
    <name type="scientific">Hevea brasiliensis</name>
    <name type="common">Para rubber tree</name>
    <name type="synonym">Siphonia brasiliensis</name>
    <dbReference type="NCBI Taxonomy" id="3981"/>
    <lineage>
        <taxon>Eukaryota</taxon>
        <taxon>Viridiplantae</taxon>
        <taxon>Streptophyta</taxon>
        <taxon>Embryophyta</taxon>
        <taxon>Tracheophyta</taxon>
        <taxon>Spermatophyta</taxon>
        <taxon>Magnoliopsida</taxon>
        <taxon>eudicotyledons</taxon>
        <taxon>Gunneridae</taxon>
        <taxon>Pentapetalae</taxon>
        <taxon>rosids</taxon>
        <taxon>fabids</taxon>
        <taxon>Malpighiales</taxon>
        <taxon>Euphorbiaceae</taxon>
        <taxon>Crotonoideae</taxon>
        <taxon>Micrandreae</taxon>
        <taxon>Hevea</taxon>
    </lineage>
</organism>
<gene>
    <name evidence="3" type="ORF">GH714_004037</name>
</gene>
<keyword evidence="1" id="KW-0813">Transport</keyword>
<comment type="function">
    <text evidence="1">Component of the coat protein complex II (COPII) which promotes the formation of transport vesicles from the endoplasmic reticulum (ER). The coat has two main functions, the physical deformation of the endoplasmic reticulum membrane into vesicles and the selection of cargo molecules.</text>
</comment>
<comment type="subcellular location">
    <subcellularLocation>
        <location evidence="1">Cytoplasmic vesicle</location>
        <location evidence="1">COPII-coated vesicle membrane</location>
        <topology evidence="1">Peripheral membrane protein</topology>
        <orientation evidence="1">Cytoplasmic side</orientation>
    </subcellularLocation>
    <subcellularLocation>
        <location evidence="1">Endoplasmic reticulum membrane</location>
        <topology evidence="1">Peripheral membrane protein</topology>
        <orientation evidence="1">Cytoplasmic side</orientation>
    </subcellularLocation>
</comment>
<comment type="caution">
    <text evidence="3">The sequence shown here is derived from an EMBL/GenBank/DDBJ whole genome shotgun (WGS) entry which is preliminary data.</text>
</comment>
<keyword evidence="1" id="KW-0963">Cytoplasm</keyword>
<accession>A0A6A6KRX9</accession>
<keyword evidence="1" id="KW-0479">Metal-binding</keyword>
<dbReference type="Proteomes" id="UP000467840">
    <property type="component" value="Chromosome 2"/>
</dbReference>
<dbReference type="AlphaFoldDB" id="A0A6A6KRX9"/>
<dbReference type="EMBL" id="JAAGAX010000015">
    <property type="protein sequence ID" value="KAF2290199.1"/>
    <property type="molecule type" value="Genomic_DNA"/>
</dbReference>
<protein>
    <recommendedName>
        <fullName evidence="1">Protein transport protein SEC23</fullName>
    </recommendedName>
</protein>
<evidence type="ECO:0000313" key="4">
    <source>
        <dbReference type="Proteomes" id="UP000467840"/>
    </source>
</evidence>
<keyword evidence="4" id="KW-1185">Reference proteome</keyword>
<dbReference type="PANTHER" id="PTHR11141">
    <property type="entry name" value="PROTEIN TRANSPORT PROTEIN SEC23"/>
    <property type="match status" value="1"/>
</dbReference>
<dbReference type="InterPro" id="IPR036465">
    <property type="entry name" value="vWFA_dom_sf"/>
</dbReference>